<organism evidence="1 2">
    <name type="scientific">Bacteroides cellulosilyticus</name>
    <dbReference type="NCBI Taxonomy" id="246787"/>
    <lineage>
        <taxon>Bacteria</taxon>
        <taxon>Pseudomonadati</taxon>
        <taxon>Bacteroidota</taxon>
        <taxon>Bacteroidia</taxon>
        <taxon>Bacteroidales</taxon>
        <taxon>Bacteroidaceae</taxon>
        <taxon>Bacteroides</taxon>
    </lineage>
</organism>
<reference evidence="1 2" key="1">
    <citation type="journal article" date="2015" name="Science">
        <title>Genetic determinants of in vivo fitness and diet responsiveness in multiple human gut Bacteroides.</title>
        <authorList>
            <person name="Wu M."/>
            <person name="McNulty N.P."/>
            <person name="Rodionov D.A."/>
            <person name="Khoroshkin M.S."/>
            <person name="Griffin N.W."/>
            <person name="Cheng J."/>
            <person name="Latreille P."/>
            <person name="Kerstetter R.A."/>
            <person name="Terrapon N."/>
            <person name="Henrissat B."/>
            <person name="Osterman A.L."/>
            <person name="Gordon J.I."/>
        </authorList>
    </citation>
    <scope>NUCLEOTIDE SEQUENCE [LARGE SCALE GENOMIC DNA]</scope>
    <source>
        <strain evidence="1 2">WH2</strain>
    </source>
</reference>
<evidence type="ECO:0000313" key="1">
    <source>
        <dbReference type="EMBL" id="ALJ61628.1"/>
    </source>
</evidence>
<proteinExistence type="predicted"/>
<name>A0A0P0FV80_9BACE</name>
<evidence type="ECO:0000313" key="2">
    <source>
        <dbReference type="Proteomes" id="UP000061809"/>
    </source>
</evidence>
<sequence>MLLINTENILKKRSYYSLKTLITVINRVLVIDLNYYLSIYI</sequence>
<dbReference type="Proteomes" id="UP000061809">
    <property type="component" value="Chromosome"/>
</dbReference>
<accession>A0A0P0FV80</accession>
<protein>
    <submittedName>
        <fullName evidence="1">Uncharacterized protein</fullName>
    </submittedName>
</protein>
<dbReference type="AlphaFoldDB" id="A0A0P0FV80"/>
<gene>
    <name evidence="1" type="ORF">BcellWH2_04411</name>
</gene>
<dbReference type="PATRIC" id="fig|246787.4.peg.4557"/>
<dbReference type="EMBL" id="CP012801">
    <property type="protein sequence ID" value="ALJ61628.1"/>
    <property type="molecule type" value="Genomic_DNA"/>
</dbReference>
<dbReference type="KEGG" id="bcel:BcellWH2_04411"/>